<organism evidence="1 2">
    <name type="scientific">Photobacterium indicum</name>
    <dbReference type="NCBI Taxonomy" id="81447"/>
    <lineage>
        <taxon>Bacteria</taxon>
        <taxon>Pseudomonadati</taxon>
        <taxon>Pseudomonadota</taxon>
        <taxon>Gammaproteobacteria</taxon>
        <taxon>Vibrionales</taxon>
        <taxon>Vibrionaceae</taxon>
        <taxon>Photobacterium</taxon>
    </lineage>
</organism>
<gene>
    <name evidence="1" type="ORF">C9J47_04000</name>
</gene>
<name>A0A2T3LED3_9GAMM</name>
<sequence length="416" mass="48191">MLNLYMDNFHLIDTDQFKQIIVNVRKDLIDLGELDKQVSLTNFKDTIAIKLGKAIGVEFKNYAHFIKQINLCKKYSEYEVFRTTKVTNPSNGGYLIAVVHLLICRQFKLTPRITKAVIDRHIGRTQRKNIFVVYQGNPYSEENIEQFQNSYDCTQQDIAVICLAHDKNDAVSIYNTELVNGTASAGAMNFIDTTEAGDVFAFVPGHLLPVNGLQVDHELDDNKQLLFPNEAIFYQLERSTHKNADRIRQIFMQAYTDRNFRMRVYLDEMAMDLLLDENFPIKVRSNHCFELLLENGVAYGAGNSIYNYFTKEECSEALYVEDLIKESNQLSSYLSGEGKIFQVNVIAHNKSFLAHVFRHNFYSLQEVVCMTTEDINLEKIEDIFGIPNMRKYLSKEFQIKYSKDKKLKFMKKEIVD</sequence>
<dbReference type="AlphaFoldDB" id="A0A2T3LED3"/>
<dbReference type="Proteomes" id="UP000241803">
    <property type="component" value="Unassembled WGS sequence"/>
</dbReference>
<keyword evidence="2" id="KW-1185">Reference proteome</keyword>
<proteinExistence type="predicted"/>
<evidence type="ECO:0000313" key="2">
    <source>
        <dbReference type="Proteomes" id="UP000241803"/>
    </source>
</evidence>
<dbReference type="RefSeq" id="WP_107252351.1">
    <property type="nucleotide sequence ID" value="NZ_PYOC01000001.1"/>
</dbReference>
<accession>A0A2T3LED3</accession>
<protein>
    <submittedName>
        <fullName evidence="1">Uncharacterized protein</fullName>
    </submittedName>
</protein>
<reference evidence="1 2" key="1">
    <citation type="submission" date="2018-03" db="EMBL/GenBank/DDBJ databases">
        <title>Whole genome sequencing of Histamine producing bacteria.</title>
        <authorList>
            <person name="Butler K."/>
        </authorList>
    </citation>
    <scope>NUCLEOTIDE SEQUENCE [LARGE SCALE GENOMIC DNA]</scope>
    <source>
        <strain evidence="1 2">ATCC 19614</strain>
    </source>
</reference>
<evidence type="ECO:0000313" key="1">
    <source>
        <dbReference type="EMBL" id="PSV49734.1"/>
    </source>
</evidence>
<comment type="caution">
    <text evidence="1">The sequence shown here is derived from an EMBL/GenBank/DDBJ whole genome shotgun (WGS) entry which is preliminary data.</text>
</comment>
<dbReference type="EMBL" id="PYOC01000001">
    <property type="protein sequence ID" value="PSV49734.1"/>
    <property type="molecule type" value="Genomic_DNA"/>
</dbReference>